<dbReference type="EMBL" id="QGKX02001290">
    <property type="protein sequence ID" value="KAF3542084.1"/>
    <property type="molecule type" value="Genomic_DNA"/>
</dbReference>
<feature type="compositionally biased region" description="Polar residues" evidence="1">
    <location>
        <begin position="165"/>
        <end position="193"/>
    </location>
</feature>
<proteinExistence type="predicted"/>
<evidence type="ECO:0008006" key="4">
    <source>
        <dbReference type="Google" id="ProtNLM"/>
    </source>
</evidence>
<gene>
    <name evidence="2" type="ORF">F2Q69_00021543</name>
</gene>
<evidence type="ECO:0000313" key="2">
    <source>
        <dbReference type="EMBL" id="KAF3542084.1"/>
    </source>
</evidence>
<feature type="compositionally biased region" description="Low complexity" evidence="1">
    <location>
        <begin position="214"/>
        <end position="225"/>
    </location>
</feature>
<protein>
    <recommendedName>
        <fullName evidence="4">Retrotransposon gag domain-containing protein</fullName>
    </recommendedName>
</protein>
<feature type="region of interest" description="Disordered" evidence="1">
    <location>
        <begin position="244"/>
        <end position="264"/>
    </location>
</feature>
<sequence length="285" mass="29882">MKQGESSVREYNTMFLAGGLVDKHDEPTLVKMYREGLRENIRSEIGTTVFSTLEEIMQTALEIDESDTPSDTNCSSTESDDSVSDDYVSDDSGKRPKKKARTEKDPNDDIDDQDHDGEQETETDAEYESEWSSPNPVEGSYDESDSKVDLEDYQEYIEEPHKSDSVSVASGTVTDKSESLTATNSTADGDSLADSSVSFANIVAENSAAGGGSVTDSSVSVADSVADNSPAGLGSIYGSNSTGVGSVSGNVTESSPSAAGSSRISNSVAFSGAGKCSATSVVSNL</sequence>
<reference evidence="2" key="1">
    <citation type="submission" date="2019-12" db="EMBL/GenBank/DDBJ databases">
        <title>Genome sequencing and annotation of Brassica cretica.</title>
        <authorList>
            <person name="Studholme D.J."/>
            <person name="Sarris P."/>
        </authorList>
    </citation>
    <scope>NUCLEOTIDE SEQUENCE</scope>
    <source>
        <strain evidence="2">PFS-109/04</strain>
        <tissue evidence="2">Leaf</tissue>
    </source>
</reference>
<evidence type="ECO:0000313" key="3">
    <source>
        <dbReference type="Proteomes" id="UP000712600"/>
    </source>
</evidence>
<feature type="compositionally biased region" description="Acidic residues" evidence="1">
    <location>
        <begin position="108"/>
        <end position="129"/>
    </location>
</feature>
<dbReference type="Proteomes" id="UP000712600">
    <property type="component" value="Unassembled WGS sequence"/>
</dbReference>
<accession>A0A8S9QUZ7</accession>
<comment type="caution">
    <text evidence="2">The sequence shown here is derived from an EMBL/GenBank/DDBJ whole genome shotgun (WGS) entry which is preliminary data.</text>
</comment>
<feature type="region of interest" description="Disordered" evidence="1">
    <location>
        <begin position="206"/>
        <end position="225"/>
    </location>
</feature>
<evidence type="ECO:0000256" key="1">
    <source>
        <dbReference type="SAM" id="MobiDB-lite"/>
    </source>
</evidence>
<organism evidence="2 3">
    <name type="scientific">Brassica cretica</name>
    <name type="common">Mustard</name>
    <dbReference type="NCBI Taxonomy" id="69181"/>
    <lineage>
        <taxon>Eukaryota</taxon>
        <taxon>Viridiplantae</taxon>
        <taxon>Streptophyta</taxon>
        <taxon>Embryophyta</taxon>
        <taxon>Tracheophyta</taxon>
        <taxon>Spermatophyta</taxon>
        <taxon>Magnoliopsida</taxon>
        <taxon>eudicotyledons</taxon>
        <taxon>Gunneridae</taxon>
        <taxon>Pentapetalae</taxon>
        <taxon>rosids</taxon>
        <taxon>malvids</taxon>
        <taxon>Brassicales</taxon>
        <taxon>Brassicaceae</taxon>
        <taxon>Brassiceae</taxon>
        <taxon>Brassica</taxon>
    </lineage>
</organism>
<dbReference type="AlphaFoldDB" id="A0A8S9QUZ7"/>
<feature type="region of interest" description="Disordered" evidence="1">
    <location>
        <begin position="60"/>
        <end position="193"/>
    </location>
</feature>
<name>A0A8S9QUZ7_BRACR</name>
<feature type="compositionally biased region" description="Acidic residues" evidence="1">
    <location>
        <begin position="78"/>
        <end position="89"/>
    </location>
</feature>